<evidence type="ECO:0000259" key="1">
    <source>
        <dbReference type="Pfam" id="PF20703"/>
    </source>
</evidence>
<keyword evidence="2" id="KW-0418">Kinase</keyword>
<dbReference type="RefSeq" id="WP_043753049.1">
    <property type="nucleotide sequence ID" value="NZ_AONC01000027.1"/>
</dbReference>
<dbReference type="STRING" id="1249627.D779_1490"/>
<name>W9V7L0_9GAMM</name>
<feature type="domain" description="Novel STAND NTPase 1" evidence="1">
    <location>
        <begin position="119"/>
        <end position="407"/>
    </location>
</feature>
<evidence type="ECO:0000313" key="2">
    <source>
        <dbReference type="EMBL" id="EXJ15394.1"/>
    </source>
</evidence>
<comment type="caution">
    <text evidence="2">The sequence shown here is derived from an EMBL/GenBank/DDBJ whole genome shotgun (WGS) entry which is preliminary data.</text>
</comment>
<dbReference type="GO" id="GO:0004674">
    <property type="term" value="F:protein serine/threonine kinase activity"/>
    <property type="evidence" value="ECO:0007669"/>
    <property type="project" value="UniProtKB-KW"/>
</dbReference>
<gene>
    <name evidence="2" type="ORF">D779_1490</name>
</gene>
<dbReference type="eggNOG" id="COG1672">
    <property type="taxonomic scope" value="Bacteria"/>
</dbReference>
<dbReference type="SUPFAM" id="SSF52540">
    <property type="entry name" value="P-loop containing nucleoside triphosphate hydrolases"/>
    <property type="match status" value="1"/>
</dbReference>
<keyword evidence="3" id="KW-1185">Reference proteome</keyword>
<sequence length="409" mass="44782">MPTDHQILLDFKALLLRLPYWCRNERRLGLAEQALGKDHPAIRAIEWDGTAEAQAWDLPSRCDDYDQPVPSGLSPLCALLDLLREEFGHSTDERGRRIASLTERLSCRAPVECDWPHDPYPGMLALDCDQAPIFFGRRAETQALLFKLDSPQGERLTLVAGASGSGKSSLVRAGLWATLDDAARTPIRGSEDWVVTAMKPSKPEGDPFQALFWGIARGGIPGFADADDEAARLRQDPSAFPRLLQRVLSGRPDHAEWLLILDQFEELFTSVESELATCFLDALLLPAIGQPRFRVVATVRSDFLDRCIAHGGLREELNADAQFSVGAPGPAAMAAMIEGPVRRLRLASPVDLEDALVERLVTDASGRAGGLALLAFALKDLYDDCKTRGRMDLADFESERIGGLEGAGL</sequence>
<dbReference type="Pfam" id="PF20703">
    <property type="entry name" value="nSTAND1"/>
    <property type="match status" value="1"/>
</dbReference>
<dbReference type="AlphaFoldDB" id="W9V7L0"/>
<dbReference type="Proteomes" id="UP000019460">
    <property type="component" value="Unassembled WGS sequence"/>
</dbReference>
<dbReference type="InterPro" id="IPR049052">
    <property type="entry name" value="nSTAND1"/>
</dbReference>
<keyword evidence="2" id="KW-0808">Transferase</keyword>
<organism evidence="2 3">
    <name type="scientific">Imhoffiella purpurea</name>
    <dbReference type="NCBI Taxonomy" id="1249627"/>
    <lineage>
        <taxon>Bacteria</taxon>
        <taxon>Pseudomonadati</taxon>
        <taxon>Pseudomonadota</taxon>
        <taxon>Gammaproteobacteria</taxon>
        <taxon>Chromatiales</taxon>
        <taxon>Chromatiaceae</taxon>
        <taxon>Imhoffiella</taxon>
    </lineage>
</organism>
<accession>W9V7L0</accession>
<dbReference type="OrthoDB" id="9782895at2"/>
<protein>
    <submittedName>
        <fullName evidence="2">Putative serine/threonine protein kinase</fullName>
    </submittedName>
</protein>
<dbReference type="EMBL" id="AONC01000027">
    <property type="protein sequence ID" value="EXJ15394.1"/>
    <property type="molecule type" value="Genomic_DNA"/>
</dbReference>
<reference evidence="2 3" key="1">
    <citation type="submission" date="2012-11" db="EMBL/GenBank/DDBJ databases">
        <title>Genome assembly of Thiorhodococcus sp. AK35.</title>
        <authorList>
            <person name="Nupur N."/>
            <person name="Khatri I."/>
            <person name="Subramanian S."/>
            <person name="Pinnaka A."/>
        </authorList>
    </citation>
    <scope>NUCLEOTIDE SEQUENCE [LARGE SCALE GENOMIC DNA]</scope>
    <source>
        <strain evidence="2 3">AK35</strain>
    </source>
</reference>
<dbReference type="InterPro" id="IPR027417">
    <property type="entry name" value="P-loop_NTPase"/>
</dbReference>
<evidence type="ECO:0000313" key="3">
    <source>
        <dbReference type="Proteomes" id="UP000019460"/>
    </source>
</evidence>
<proteinExistence type="predicted"/>
<keyword evidence="2" id="KW-0723">Serine/threonine-protein kinase</keyword>